<evidence type="ECO:0000256" key="2">
    <source>
        <dbReference type="ARBA" id="ARBA00022676"/>
    </source>
</evidence>
<dbReference type="GO" id="GO:0005886">
    <property type="term" value="C:plasma membrane"/>
    <property type="evidence" value="ECO:0007669"/>
    <property type="project" value="TreeGrafter"/>
</dbReference>
<feature type="transmembrane region" description="Helical" evidence="12">
    <location>
        <begin position="185"/>
        <end position="203"/>
    </location>
</feature>
<feature type="transmembrane region" description="Helical" evidence="12">
    <location>
        <begin position="290"/>
        <end position="316"/>
    </location>
</feature>
<proteinExistence type="predicted"/>
<feature type="transmembrane region" description="Helical" evidence="12">
    <location>
        <begin position="164"/>
        <end position="180"/>
    </location>
</feature>
<keyword evidence="3" id="KW-0808">Transferase</keyword>
<dbReference type="EC" id="2.4.99.28" evidence="10"/>
<dbReference type="PANTHER" id="PTHR30474:SF2">
    <property type="entry name" value="PEPTIDOGLYCAN GLYCOSYLTRANSFERASE FTSW-RELATED"/>
    <property type="match status" value="1"/>
</dbReference>
<sequence length="368" mass="41461">MKMLSYPNEYIILGLILLLSGFGIVMMYSASSIYAMNTFNNYMFFFVQQVKWLILGLILMLITSQVNYQILKRFAYGLLILSWIVMIMGYLFKGNNPASRWLVIGGSSWMTTSDLARISLIIFTAFFIDKNRKHLKDWKFVITRYTPFLAITLMLILFQPDTSTTITIAMIIMLMLFIAAANWRFIAGITFLGMMGLMIKILYTPYAMARITNWNDVQKVQSLNAFGTGGLLGSGLGDSIVKNGYLPQAHTDFILPIVGEELGFIGILVLFVMFWLLYRRGMAVVREAPDLFSMFLSLGIITSVMVYFLINAAYVIGLAPTTGLPIPFISYGGSHTIFTLLSMGILLNISHRGTIGTHTYYRGVSNEF</sequence>
<dbReference type="GO" id="GO:0015648">
    <property type="term" value="F:lipid-linked peptidoglycan transporter activity"/>
    <property type="evidence" value="ECO:0007669"/>
    <property type="project" value="TreeGrafter"/>
</dbReference>
<evidence type="ECO:0000256" key="7">
    <source>
        <dbReference type="ARBA" id="ARBA00022989"/>
    </source>
</evidence>
<feature type="transmembrane region" description="Helical" evidence="12">
    <location>
        <begin position="42"/>
        <end position="62"/>
    </location>
</feature>
<feature type="transmembrane region" description="Helical" evidence="12">
    <location>
        <begin position="328"/>
        <end position="349"/>
    </location>
</feature>
<evidence type="ECO:0000256" key="3">
    <source>
        <dbReference type="ARBA" id="ARBA00022679"/>
    </source>
</evidence>
<keyword evidence="6" id="KW-0573">Peptidoglycan synthesis</keyword>
<accession>A0A382LIM3</accession>
<keyword evidence="8 12" id="KW-0472">Membrane</keyword>
<keyword evidence="2" id="KW-0328">Glycosyltransferase</keyword>
<dbReference type="GO" id="GO:0008360">
    <property type="term" value="P:regulation of cell shape"/>
    <property type="evidence" value="ECO:0007669"/>
    <property type="project" value="UniProtKB-KW"/>
</dbReference>
<organism evidence="13">
    <name type="scientific">marine metagenome</name>
    <dbReference type="NCBI Taxonomy" id="408172"/>
    <lineage>
        <taxon>unclassified sequences</taxon>
        <taxon>metagenomes</taxon>
        <taxon>ecological metagenomes</taxon>
    </lineage>
</organism>
<evidence type="ECO:0000256" key="11">
    <source>
        <dbReference type="ARBA" id="ARBA00049902"/>
    </source>
</evidence>
<feature type="transmembrane region" description="Helical" evidence="12">
    <location>
        <begin position="253"/>
        <end position="278"/>
    </location>
</feature>
<keyword evidence="4 12" id="KW-0812">Transmembrane</keyword>
<evidence type="ECO:0000256" key="12">
    <source>
        <dbReference type="SAM" id="Phobius"/>
    </source>
</evidence>
<dbReference type="AlphaFoldDB" id="A0A382LIM3"/>
<dbReference type="GO" id="GO:0008955">
    <property type="term" value="F:peptidoglycan glycosyltransferase activity"/>
    <property type="evidence" value="ECO:0007669"/>
    <property type="project" value="UniProtKB-EC"/>
</dbReference>
<comment type="catalytic activity">
    <reaction evidence="11">
        <text>[GlcNAc-(1-&gt;4)-Mur2Ac(oyl-L-Ala-gamma-D-Glu-L-Lys-D-Ala-D-Ala)](n)-di-trans,octa-cis-undecaprenyl diphosphate + beta-D-GlcNAc-(1-&gt;4)-Mur2Ac(oyl-L-Ala-gamma-D-Glu-L-Lys-D-Ala-D-Ala)-di-trans,octa-cis-undecaprenyl diphosphate = [GlcNAc-(1-&gt;4)-Mur2Ac(oyl-L-Ala-gamma-D-Glu-L-Lys-D-Ala-D-Ala)](n+1)-di-trans,octa-cis-undecaprenyl diphosphate + di-trans,octa-cis-undecaprenyl diphosphate + H(+)</text>
        <dbReference type="Rhea" id="RHEA:23708"/>
        <dbReference type="Rhea" id="RHEA-COMP:9602"/>
        <dbReference type="Rhea" id="RHEA-COMP:9603"/>
        <dbReference type="ChEBI" id="CHEBI:15378"/>
        <dbReference type="ChEBI" id="CHEBI:58405"/>
        <dbReference type="ChEBI" id="CHEBI:60033"/>
        <dbReference type="ChEBI" id="CHEBI:78435"/>
        <dbReference type="EC" id="2.4.99.28"/>
    </reaction>
</comment>
<evidence type="ECO:0000256" key="4">
    <source>
        <dbReference type="ARBA" id="ARBA00022692"/>
    </source>
</evidence>
<feature type="transmembrane region" description="Helical" evidence="12">
    <location>
        <begin position="74"/>
        <end position="92"/>
    </location>
</feature>
<dbReference type="Pfam" id="PF01098">
    <property type="entry name" value="FTSW_RODA_SPOVE"/>
    <property type="match status" value="1"/>
</dbReference>
<reference evidence="13" key="1">
    <citation type="submission" date="2018-05" db="EMBL/GenBank/DDBJ databases">
        <authorList>
            <person name="Lanie J.A."/>
            <person name="Ng W.-L."/>
            <person name="Kazmierczak K.M."/>
            <person name="Andrzejewski T.M."/>
            <person name="Davidsen T.M."/>
            <person name="Wayne K.J."/>
            <person name="Tettelin H."/>
            <person name="Glass J.I."/>
            <person name="Rusch D."/>
            <person name="Podicherti R."/>
            <person name="Tsui H.-C.T."/>
            <person name="Winkler M.E."/>
        </authorList>
    </citation>
    <scope>NUCLEOTIDE SEQUENCE</scope>
</reference>
<dbReference type="GO" id="GO:0032153">
    <property type="term" value="C:cell division site"/>
    <property type="evidence" value="ECO:0007669"/>
    <property type="project" value="TreeGrafter"/>
</dbReference>
<gene>
    <name evidence="13" type="ORF">METZ01_LOCUS289324</name>
</gene>
<name>A0A382LIM3_9ZZZZ</name>
<feature type="transmembrane region" description="Helical" evidence="12">
    <location>
        <begin position="12"/>
        <end position="36"/>
    </location>
</feature>
<dbReference type="PANTHER" id="PTHR30474">
    <property type="entry name" value="CELL CYCLE PROTEIN"/>
    <property type="match status" value="1"/>
</dbReference>
<feature type="transmembrane region" description="Helical" evidence="12">
    <location>
        <begin position="104"/>
        <end position="128"/>
    </location>
</feature>
<evidence type="ECO:0000256" key="8">
    <source>
        <dbReference type="ARBA" id="ARBA00023136"/>
    </source>
</evidence>
<keyword evidence="7 12" id="KW-1133">Transmembrane helix</keyword>
<feature type="transmembrane region" description="Helical" evidence="12">
    <location>
        <begin position="140"/>
        <end position="158"/>
    </location>
</feature>
<dbReference type="EMBL" id="UINC01087254">
    <property type="protein sequence ID" value="SVC36470.1"/>
    <property type="molecule type" value="Genomic_DNA"/>
</dbReference>
<comment type="subcellular location">
    <subcellularLocation>
        <location evidence="1">Membrane</location>
        <topology evidence="1">Multi-pass membrane protein</topology>
    </subcellularLocation>
</comment>
<evidence type="ECO:0000256" key="6">
    <source>
        <dbReference type="ARBA" id="ARBA00022984"/>
    </source>
</evidence>
<evidence type="ECO:0000256" key="10">
    <source>
        <dbReference type="ARBA" id="ARBA00044770"/>
    </source>
</evidence>
<keyword evidence="5" id="KW-0133">Cell shape</keyword>
<dbReference type="GO" id="GO:0051301">
    <property type="term" value="P:cell division"/>
    <property type="evidence" value="ECO:0007669"/>
    <property type="project" value="InterPro"/>
</dbReference>
<evidence type="ECO:0000313" key="13">
    <source>
        <dbReference type="EMBL" id="SVC36470.1"/>
    </source>
</evidence>
<dbReference type="GO" id="GO:0009252">
    <property type="term" value="P:peptidoglycan biosynthetic process"/>
    <property type="evidence" value="ECO:0007669"/>
    <property type="project" value="UniProtKB-KW"/>
</dbReference>
<evidence type="ECO:0000256" key="5">
    <source>
        <dbReference type="ARBA" id="ARBA00022960"/>
    </source>
</evidence>
<evidence type="ECO:0000256" key="1">
    <source>
        <dbReference type="ARBA" id="ARBA00004141"/>
    </source>
</evidence>
<protein>
    <recommendedName>
        <fullName evidence="10">peptidoglycan glycosyltransferase</fullName>
        <ecNumber evidence="10">2.4.99.28</ecNumber>
    </recommendedName>
    <alternativeName>
        <fullName evidence="9">Peptidoglycan polymerase</fullName>
    </alternativeName>
</protein>
<dbReference type="InterPro" id="IPR001182">
    <property type="entry name" value="FtsW/RodA"/>
</dbReference>
<evidence type="ECO:0000256" key="9">
    <source>
        <dbReference type="ARBA" id="ARBA00032370"/>
    </source>
</evidence>